<dbReference type="SMART" id="SM00184">
    <property type="entry name" value="RING"/>
    <property type="match status" value="1"/>
</dbReference>
<accession>A0AAN9AN65</accession>
<reference evidence="6 7" key="1">
    <citation type="submission" date="2024-02" db="EMBL/GenBank/DDBJ databases">
        <title>Chromosome-scale genome assembly of the rough periwinkle Littorina saxatilis.</title>
        <authorList>
            <person name="De Jode A."/>
            <person name="Faria R."/>
            <person name="Formenti G."/>
            <person name="Sims Y."/>
            <person name="Smith T.P."/>
            <person name="Tracey A."/>
            <person name="Wood J.M.D."/>
            <person name="Zagrodzka Z.B."/>
            <person name="Johannesson K."/>
            <person name="Butlin R.K."/>
            <person name="Leder E.H."/>
        </authorList>
    </citation>
    <scope>NUCLEOTIDE SEQUENCE [LARGE SCALE GENOMIC DNA]</scope>
    <source>
        <strain evidence="6">Snail1</strain>
        <tissue evidence="6">Muscle</tissue>
    </source>
</reference>
<dbReference type="PANTHER" id="PTHR22791:SF6">
    <property type="entry name" value="RING-TYPE DOMAIN-CONTAINING PROTEIN"/>
    <property type="match status" value="1"/>
</dbReference>
<keyword evidence="1 3" id="KW-0863">Zinc-finger</keyword>
<dbReference type="AlphaFoldDB" id="A0AAN9AN65"/>
<name>A0AAN9AN65_9CAEN</name>
<keyword evidence="2" id="KW-0862">Zinc</keyword>
<evidence type="ECO:0000256" key="1">
    <source>
        <dbReference type="ARBA" id="ARBA00022771"/>
    </source>
</evidence>
<dbReference type="InterPro" id="IPR013083">
    <property type="entry name" value="Znf_RING/FYVE/PHD"/>
</dbReference>
<dbReference type="PANTHER" id="PTHR22791">
    <property type="entry name" value="RING-TYPE DOMAIN-CONTAINING PROTEIN"/>
    <property type="match status" value="1"/>
</dbReference>
<feature type="domain" description="RING-type" evidence="5">
    <location>
        <begin position="24"/>
        <end position="70"/>
    </location>
</feature>
<proteinExistence type="predicted"/>
<evidence type="ECO:0000256" key="4">
    <source>
        <dbReference type="SAM" id="MobiDB-lite"/>
    </source>
</evidence>
<evidence type="ECO:0000313" key="7">
    <source>
        <dbReference type="Proteomes" id="UP001374579"/>
    </source>
</evidence>
<feature type="region of interest" description="Disordered" evidence="4">
    <location>
        <begin position="241"/>
        <end position="263"/>
    </location>
</feature>
<evidence type="ECO:0000313" key="6">
    <source>
        <dbReference type="EMBL" id="KAK7090088.1"/>
    </source>
</evidence>
<dbReference type="EMBL" id="JBAMIC010000024">
    <property type="protein sequence ID" value="KAK7090088.1"/>
    <property type="molecule type" value="Genomic_DNA"/>
</dbReference>
<sequence>MNLLRKLPFFSKERGERGGRDGECAICQDVPRDPRTLPCGNRHVFCLACLEGLVRHNDDDRNTFPCPLCRRIVNIPVGGLTALTEEKDFWERAKKTFQALRFRWWPRQSPSSLSSSDDALESTPPYWDHLDDGSGFDAASLFSTLEGVPPGRLDGDTLFRQNGTLEDSLNPNNDVNLDAIDVQLQMQILEDIELEQGARRNPDSPGFSAWGVAADLDNIDFVDNEVEDIFRSMADHHNYWPNAEEDDDVLAPSDTSRHDERGSYSIPTHEYYANTPGDYFLDSPEDRVFAPVPEAVSDDLDMSVVRQVIADIDRNSYDEATRMSSARRRHLHIGDNGRRRSARGSRQYLSFYNPYLDMED</sequence>
<dbReference type="SUPFAM" id="SSF57850">
    <property type="entry name" value="RING/U-box"/>
    <property type="match status" value="1"/>
</dbReference>
<dbReference type="Pfam" id="PF13639">
    <property type="entry name" value="zf-RING_2"/>
    <property type="match status" value="1"/>
</dbReference>
<gene>
    <name evidence="6" type="ORF">V1264_009934</name>
</gene>
<dbReference type="InterPro" id="IPR001841">
    <property type="entry name" value="Znf_RING"/>
</dbReference>
<protein>
    <recommendedName>
        <fullName evidence="5">RING-type domain-containing protein</fullName>
    </recommendedName>
</protein>
<dbReference type="Gene3D" id="3.30.40.10">
    <property type="entry name" value="Zinc/RING finger domain, C3HC4 (zinc finger)"/>
    <property type="match status" value="1"/>
</dbReference>
<evidence type="ECO:0000256" key="2">
    <source>
        <dbReference type="ARBA" id="ARBA00022833"/>
    </source>
</evidence>
<dbReference type="GO" id="GO:0016567">
    <property type="term" value="P:protein ubiquitination"/>
    <property type="evidence" value="ECO:0007669"/>
    <property type="project" value="TreeGrafter"/>
</dbReference>
<dbReference type="InterPro" id="IPR051435">
    <property type="entry name" value="RING_finger_E3_ubiq-ligases"/>
</dbReference>
<evidence type="ECO:0000259" key="5">
    <source>
        <dbReference type="PROSITE" id="PS50089"/>
    </source>
</evidence>
<keyword evidence="1 3" id="KW-0479">Metal-binding</keyword>
<comment type="caution">
    <text evidence="6">The sequence shown here is derived from an EMBL/GenBank/DDBJ whole genome shotgun (WGS) entry which is preliminary data.</text>
</comment>
<dbReference type="GO" id="GO:0008270">
    <property type="term" value="F:zinc ion binding"/>
    <property type="evidence" value="ECO:0007669"/>
    <property type="project" value="UniProtKB-KW"/>
</dbReference>
<dbReference type="GO" id="GO:0061630">
    <property type="term" value="F:ubiquitin protein ligase activity"/>
    <property type="evidence" value="ECO:0007669"/>
    <property type="project" value="TreeGrafter"/>
</dbReference>
<keyword evidence="7" id="KW-1185">Reference proteome</keyword>
<dbReference type="PROSITE" id="PS50089">
    <property type="entry name" value="ZF_RING_2"/>
    <property type="match status" value="1"/>
</dbReference>
<dbReference type="CDD" id="cd16449">
    <property type="entry name" value="RING-HC"/>
    <property type="match status" value="1"/>
</dbReference>
<organism evidence="6 7">
    <name type="scientific">Littorina saxatilis</name>
    <dbReference type="NCBI Taxonomy" id="31220"/>
    <lineage>
        <taxon>Eukaryota</taxon>
        <taxon>Metazoa</taxon>
        <taxon>Spiralia</taxon>
        <taxon>Lophotrochozoa</taxon>
        <taxon>Mollusca</taxon>
        <taxon>Gastropoda</taxon>
        <taxon>Caenogastropoda</taxon>
        <taxon>Littorinimorpha</taxon>
        <taxon>Littorinoidea</taxon>
        <taxon>Littorinidae</taxon>
        <taxon>Littorina</taxon>
    </lineage>
</organism>
<dbReference type="Proteomes" id="UP001374579">
    <property type="component" value="Unassembled WGS sequence"/>
</dbReference>
<evidence type="ECO:0000256" key="3">
    <source>
        <dbReference type="PROSITE-ProRule" id="PRU00175"/>
    </source>
</evidence>